<feature type="transmembrane region" description="Helical" evidence="2">
    <location>
        <begin position="60"/>
        <end position="81"/>
    </location>
</feature>
<accession>A0A6G4XYK7</accession>
<dbReference type="AlphaFoldDB" id="A0A6G4XYK7"/>
<evidence type="ECO:0000256" key="1">
    <source>
        <dbReference type="SAM" id="MobiDB-lite"/>
    </source>
</evidence>
<dbReference type="EMBL" id="JAAKZW010000406">
    <property type="protein sequence ID" value="NGO81774.1"/>
    <property type="molecule type" value="Genomic_DNA"/>
</dbReference>
<organism evidence="3 4">
    <name type="scientific">Streptomyces mesophilus</name>
    <dbReference type="NCBI Taxonomy" id="1775132"/>
    <lineage>
        <taxon>Bacteria</taxon>
        <taxon>Bacillati</taxon>
        <taxon>Actinomycetota</taxon>
        <taxon>Actinomycetes</taxon>
        <taxon>Kitasatosporales</taxon>
        <taxon>Streptomycetaceae</taxon>
        <taxon>Streptomyces</taxon>
    </lineage>
</organism>
<proteinExistence type="predicted"/>
<dbReference type="RefSeq" id="WP_165337152.1">
    <property type="nucleotide sequence ID" value="NZ_JAAKZW010000406.1"/>
</dbReference>
<evidence type="ECO:0000256" key="2">
    <source>
        <dbReference type="SAM" id="Phobius"/>
    </source>
</evidence>
<keyword evidence="4" id="KW-1185">Reference proteome</keyword>
<dbReference type="InterPro" id="IPR025238">
    <property type="entry name" value="DUF4184"/>
</dbReference>
<keyword evidence="2" id="KW-1133">Transmembrane helix</keyword>
<sequence>MPFTLSHAAAVLPLVRRDGTGRGTLLPSVMIAGSFAPDLTYFAASGVPGGMEFGSFTHSLAGVLTADAVIAALLVGAWLLLREPVVALLPRTWQGRILGLVRGRGWHERPRGPLLLWGYVSAVLGAATHTVWDAFTHHDRWGSELLPVLDEEFGGQPLFWYLQYGGSALALLAVACFAISALRRCPDTETAGLPRLTRRARIGALALIGGCVVLGAAHRTARWLAYWGGLPERPWEIIPTLCFGAGAGLAVGLLGYAVMVRVRSGQMVRSGQGDPSAAVSRRSGPGPDLPSGSADPHRAEQNRPAAR</sequence>
<name>A0A6G4XYK7_9ACTN</name>
<reference evidence="3 4" key="1">
    <citation type="submission" date="2020-02" db="EMBL/GenBank/DDBJ databases">
        <title>Whole-genome analyses of novel actinobacteria.</title>
        <authorList>
            <person name="Sahin N."/>
            <person name="Tokatli A."/>
        </authorList>
    </citation>
    <scope>NUCLEOTIDE SEQUENCE [LARGE SCALE GENOMIC DNA]</scope>
    <source>
        <strain evidence="3 4">YC504</strain>
    </source>
</reference>
<dbReference type="Pfam" id="PF13803">
    <property type="entry name" value="DUF4184"/>
    <property type="match status" value="1"/>
</dbReference>
<feature type="transmembrane region" description="Helical" evidence="2">
    <location>
        <begin position="158"/>
        <end position="179"/>
    </location>
</feature>
<dbReference type="Proteomes" id="UP000481109">
    <property type="component" value="Unassembled WGS sequence"/>
</dbReference>
<evidence type="ECO:0000313" key="4">
    <source>
        <dbReference type="Proteomes" id="UP000481109"/>
    </source>
</evidence>
<feature type="transmembrane region" description="Helical" evidence="2">
    <location>
        <begin position="237"/>
        <end position="259"/>
    </location>
</feature>
<evidence type="ECO:0000313" key="3">
    <source>
        <dbReference type="EMBL" id="NGO81774.1"/>
    </source>
</evidence>
<comment type="caution">
    <text evidence="3">The sequence shown here is derived from an EMBL/GenBank/DDBJ whole genome shotgun (WGS) entry which is preliminary data.</text>
</comment>
<feature type="transmembrane region" description="Helical" evidence="2">
    <location>
        <begin position="114"/>
        <end position="132"/>
    </location>
</feature>
<feature type="region of interest" description="Disordered" evidence="1">
    <location>
        <begin position="268"/>
        <end position="307"/>
    </location>
</feature>
<feature type="transmembrane region" description="Helical" evidence="2">
    <location>
        <begin position="200"/>
        <end position="217"/>
    </location>
</feature>
<protein>
    <submittedName>
        <fullName evidence="3">DUF4184 family protein</fullName>
    </submittedName>
</protein>
<keyword evidence="2" id="KW-0812">Transmembrane</keyword>
<keyword evidence="2" id="KW-0472">Membrane</keyword>
<gene>
    <name evidence="3" type="ORF">G6045_39940</name>
</gene>